<dbReference type="Proteomes" id="UP000249135">
    <property type="component" value="Unassembled WGS sequence"/>
</dbReference>
<accession>A0A2W5NXS9</accession>
<keyword evidence="2" id="KW-0378">Hydrolase</keyword>
<organism evidence="2 3">
    <name type="scientific">Variovorax paradoxus</name>
    <dbReference type="NCBI Taxonomy" id="34073"/>
    <lineage>
        <taxon>Bacteria</taxon>
        <taxon>Pseudomonadati</taxon>
        <taxon>Pseudomonadota</taxon>
        <taxon>Betaproteobacteria</taxon>
        <taxon>Burkholderiales</taxon>
        <taxon>Comamonadaceae</taxon>
        <taxon>Variovorax</taxon>
    </lineage>
</organism>
<name>A0A2W5NXS9_VARPD</name>
<dbReference type="AlphaFoldDB" id="A0A2W5NXS9"/>
<keyword evidence="2" id="KW-0645">Protease</keyword>
<gene>
    <name evidence="2" type="ORF">DI563_30835</name>
</gene>
<reference evidence="2 3" key="1">
    <citation type="submission" date="2017-08" db="EMBL/GenBank/DDBJ databases">
        <title>Infants hospitalized years apart are colonized by the same room-sourced microbial strains.</title>
        <authorList>
            <person name="Brooks B."/>
            <person name="Olm M.R."/>
            <person name="Firek B.A."/>
            <person name="Baker R."/>
            <person name="Thomas B.C."/>
            <person name="Morowitz M.J."/>
            <person name="Banfield J.F."/>
        </authorList>
    </citation>
    <scope>NUCLEOTIDE SEQUENCE [LARGE SCALE GENOMIC DNA]</scope>
    <source>
        <strain evidence="2">S2_005_003_R2_41</strain>
    </source>
</reference>
<evidence type="ECO:0000313" key="2">
    <source>
        <dbReference type="EMBL" id="PZQ58401.1"/>
    </source>
</evidence>
<dbReference type="InterPro" id="IPR014553">
    <property type="entry name" value="Aminopept"/>
</dbReference>
<protein>
    <submittedName>
        <fullName evidence="2">Aminopeptidase</fullName>
    </submittedName>
</protein>
<feature type="region of interest" description="Disordered" evidence="1">
    <location>
        <begin position="390"/>
        <end position="412"/>
    </location>
</feature>
<evidence type="ECO:0000256" key="1">
    <source>
        <dbReference type="SAM" id="MobiDB-lite"/>
    </source>
</evidence>
<dbReference type="PIRSF" id="PIRSF029285">
    <property type="entry name" value="Aminopept"/>
    <property type="match status" value="1"/>
</dbReference>
<keyword evidence="2" id="KW-0031">Aminopeptidase</keyword>
<dbReference type="EMBL" id="QFPP01000779">
    <property type="protein sequence ID" value="PZQ58401.1"/>
    <property type="molecule type" value="Genomic_DNA"/>
</dbReference>
<sequence>MKASLRLPAGMALSILATRRWRWLGAALAAAGMAALAGCANVGYYWQSASGHLSLMRAARPVPDWLADPATSAALRQKLELAQRIRRYASVQLHLPDNRSYTAYADLHRGAAVWNVVAAPPYSLTLKTWCFPIAGCVGYRGYYAEAAAQAEAKQLQGEGLEASVYPVPAYSTLGWLDWAGGDPLLSTFIGYPEGELARLIFHELAHQLLYVSGDTDFNESFATSVERLGGAQWLATQASPAAREEYQQFDARRRAMRALMADTRRALAAIYESKEAKAKDWRAVDAMKKVAMDDFRARYQQLRAGWTGPRQGAYDAWVANANNATFGTQAAYDALVPAFEQLFEREGRDWPRFYAAVRRIAALPTAQRRADALRAEAGIIPASAPGPRCLTSRSNASTTSAWPAHARWPASG</sequence>
<evidence type="ECO:0000313" key="3">
    <source>
        <dbReference type="Proteomes" id="UP000249135"/>
    </source>
</evidence>
<dbReference type="Pfam" id="PF10023">
    <property type="entry name" value="Aminopep"/>
    <property type="match status" value="1"/>
</dbReference>
<comment type="caution">
    <text evidence="2">The sequence shown here is derived from an EMBL/GenBank/DDBJ whole genome shotgun (WGS) entry which is preliminary data.</text>
</comment>
<proteinExistence type="predicted"/>
<feature type="compositionally biased region" description="Polar residues" evidence="1">
    <location>
        <begin position="391"/>
        <end position="401"/>
    </location>
</feature>
<dbReference type="GO" id="GO:0004177">
    <property type="term" value="F:aminopeptidase activity"/>
    <property type="evidence" value="ECO:0007669"/>
    <property type="project" value="UniProtKB-KW"/>
</dbReference>